<comment type="caution">
    <text evidence="2">The sequence shown here is derived from an EMBL/GenBank/DDBJ whole genome shotgun (WGS) entry which is preliminary data.</text>
</comment>
<evidence type="ECO:0000259" key="1">
    <source>
        <dbReference type="Pfam" id="PF03070"/>
    </source>
</evidence>
<dbReference type="SUPFAM" id="SSF48613">
    <property type="entry name" value="Heme oxygenase-like"/>
    <property type="match status" value="1"/>
</dbReference>
<dbReference type="InterPro" id="IPR016084">
    <property type="entry name" value="Haem_Oase-like_multi-hlx"/>
</dbReference>
<proteinExistence type="predicted"/>
<dbReference type="Proteomes" id="UP001314635">
    <property type="component" value="Unassembled WGS sequence"/>
</dbReference>
<accession>A0ABS5GAW0</accession>
<feature type="domain" description="Thiaminase-2/PQQC" evidence="1">
    <location>
        <begin position="15"/>
        <end position="216"/>
    </location>
</feature>
<dbReference type="Pfam" id="PF03070">
    <property type="entry name" value="TENA_THI-4"/>
    <property type="match status" value="1"/>
</dbReference>
<name>A0ABS5GAW0_9BRAD</name>
<dbReference type="RefSeq" id="WP_056299336.1">
    <property type="nucleotide sequence ID" value="NZ_JAFCLK010000020.1"/>
</dbReference>
<reference evidence="3" key="1">
    <citation type="journal article" date="2021" name="ISME J.">
        <title>Evolutionary origin and ecological implication of a unique nif island in free-living Bradyrhizobium lineages.</title>
        <authorList>
            <person name="Tao J."/>
        </authorList>
    </citation>
    <scope>NUCLEOTIDE SEQUENCE [LARGE SCALE GENOMIC DNA]</scope>
    <source>
        <strain evidence="3">SZCCT0094</strain>
    </source>
</reference>
<protein>
    <submittedName>
        <fullName evidence="2">TenA family protein</fullName>
    </submittedName>
</protein>
<dbReference type="CDD" id="cd19367">
    <property type="entry name" value="TenA_C_ScTHI20-like"/>
    <property type="match status" value="1"/>
</dbReference>
<dbReference type="PANTHER" id="PTHR43198">
    <property type="entry name" value="BIFUNCTIONAL TH2 PROTEIN"/>
    <property type="match status" value="1"/>
</dbReference>
<dbReference type="Gene3D" id="1.20.910.10">
    <property type="entry name" value="Heme oxygenase-like"/>
    <property type="match status" value="1"/>
</dbReference>
<evidence type="ECO:0000313" key="3">
    <source>
        <dbReference type="Proteomes" id="UP001314635"/>
    </source>
</evidence>
<gene>
    <name evidence="2" type="ORF">JQ619_21755</name>
</gene>
<dbReference type="InterPro" id="IPR004305">
    <property type="entry name" value="Thiaminase-2/PQQC"/>
</dbReference>
<evidence type="ECO:0000313" key="2">
    <source>
        <dbReference type="EMBL" id="MBR1138398.1"/>
    </source>
</evidence>
<organism evidence="2 3">
    <name type="scientific">Bradyrhizobium denitrificans</name>
    <dbReference type="NCBI Taxonomy" id="2734912"/>
    <lineage>
        <taxon>Bacteria</taxon>
        <taxon>Pseudomonadati</taxon>
        <taxon>Pseudomonadota</taxon>
        <taxon>Alphaproteobacteria</taxon>
        <taxon>Hyphomicrobiales</taxon>
        <taxon>Nitrobacteraceae</taxon>
        <taxon>Bradyrhizobium</taxon>
    </lineage>
</organism>
<keyword evidence="3" id="KW-1185">Reference proteome</keyword>
<dbReference type="EMBL" id="JAFCLK010000020">
    <property type="protein sequence ID" value="MBR1138398.1"/>
    <property type="molecule type" value="Genomic_DNA"/>
</dbReference>
<dbReference type="InterPro" id="IPR050967">
    <property type="entry name" value="Thiamine_Salvage_TenA"/>
</dbReference>
<dbReference type="PANTHER" id="PTHR43198:SF2">
    <property type="entry name" value="SI:CH1073-67J19.1-RELATED"/>
    <property type="match status" value="1"/>
</dbReference>
<sequence length="220" mass="24403">MDVFDRLKAATADDWQSYVDHDFVRQMGAGTLPQAAFRTYLVQDYLFLIQFARAYALATYKSRTLADMKAAQAGVAAILDEMDLHVRLCGRWGLSPQDIEAAPEHQATIAYTRFVLDCGAAGDLLDLHVALAPCVIGYAEIGRHLVPEGVDALGDHPYREWIAEYAGDAYQAVAAKARRHLDDLAARAMTERRFNELAALFGKASRLEADFWQMGFDGGR</sequence>